<accession>A0A1H9ERA2</accession>
<dbReference type="GO" id="GO:0044780">
    <property type="term" value="P:bacterial-type flagellum assembly"/>
    <property type="evidence" value="ECO:0007669"/>
    <property type="project" value="InterPro"/>
</dbReference>
<evidence type="ECO:0000256" key="1">
    <source>
        <dbReference type="ARBA" id="ARBA00002397"/>
    </source>
</evidence>
<keyword evidence="5" id="KW-1185">Reference proteome</keyword>
<evidence type="ECO:0000313" key="5">
    <source>
        <dbReference type="Proteomes" id="UP000182360"/>
    </source>
</evidence>
<dbReference type="Gene3D" id="1.20.58.300">
    <property type="entry name" value="FlgN-like"/>
    <property type="match status" value="1"/>
</dbReference>
<dbReference type="SUPFAM" id="SSF140566">
    <property type="entry name" value="FlgN-like"/>
    <property type="match status" value="1"/>
</dbReference>
<sequence>MAEITQEELNERVAILRRFRSLLEEQRGKFREYLTVLEKQQDSITSENPESLLAHTELEQQVVKNIANLQKVIVPMAKMYKANSSKAVSAAEDADIIKIQNELSDLQDRVLKQNAINRDLLRVHIEQLKTQINNFKNPYKATRNVYATVQPVAQMVHFEA</sequence>
<evidence type="ECO:0000313" key="4">
    <source>
        <dbReference type="EMBL" id="SEQ28286.1"/>
    </source>
</evidence>
<comment type="similarity">
    <text evidence="2">Belongs to the FlgN family.</text>
</comment>
<dbReference type="AlphaFoldDB" id="A0A1H9ERA2"/>
<dbReference type="RefSeq" id="WP_074642484.1">
    <property type="nucleotide sequence ID" value="NZ_AP025286.1"/>
</dbReference>
<comment type="function">
    <text evidence="1">Required for the efficient initiation of filament assembly.</text>
</comment>
<dbReference type="InterPro" id="IPR007809">
    <property type="entry name" value="FlgN-like"/>
</dbReference>
<evidence type="ECO:0000256" key="3">
    <source>
        <dbReference type="ARBA" id="ARBA00022795"/>
    </source>
</evidence>
<organism evidence="4 5">
    <name type="scientific">Treponema bryantii</name>
    <dbReference type="NCBI Taxonomy" id="163"/>
    <lineage>
        <taxon>Bacteria</taxon>
        <taxon>Pseudomonadati</taxon>
        <taxon>Spirochaetota</taxon>
        <taxon>Spirochaetia</taxon>
        <taxon>Spirochaetales</taxon>
        <taxon>Treponemataceae</taxon>
        <taxon>Treponema</taxon>
    </lineage>
</organism>
<protein>
    <submittedName>
        <fullName evidence="4">FlgN protein</fullName>
    </submittedName>
</protein>
<dbReference type="EMBL" id="FOFU01000003">
    <property type="protein sequence ID" value="SEQ28286.1"/>
    <property type="molecule type" value="Genomic_DNA"/>
</dbReference>
<dbReference type="InterPro" id="IPR036679">
    <property type="entry name" value="FlgN-like_sf"/>
</dbReference>
<gene>
    <name evidence="4" type="ORF">SAMN04487977_103255</name>
</gene>
<keyword evidence="3" id="KW-1005">Bacterial flagellum biogenesis</keyword>
<dbReference type="Proteomes" id="UP000182360">
    <property type="component" value="Unassembled WGS sequence"/>
</dbReference>
<dbReference type="Pfam" id="PF05130">
    <property type="entry name" value="FlgN"/>
    <property type="match status" value="1"/>
</dbReference>
<dbReference type="OrthoDB" id="361199at2"/>
<evidence type="ECO:0000256" key="2">
    <source>
        <dbReference type="ARBA" id="ARBA00007703"/>
    </source>
</evidence>
<proteinExistence type="inferred from homology"/>
<name>A0A1H9ERA2_9SPIR</name>
<reference evidence="4 5" key="1">
    <citation type="submission" date="2016-10" db="EMBL/GenBank/DDBJ databases">
        <authorList>
            <person name="de Groot N.N."/>
        </authorList>
    </citation>
    <scope>NUCLEOTIDE SEQUENCE [LARGE SCALE GENOMIC DNA]</scope>
    <source>
        <strain evidence="4 5">B25</strain>
    </source>
</reference>